<comment type="subcellular location">
    <subcellularLocation>
        <location evidence="1">Nucleus</location>
    </subcellularLocation>
</comment>
<evidence type="ECO:0000256" key="5">
    <source>
        <dbReference type="ARBA" id="ARBA00023242"/>
    </source>
</evidence>
<keyword evidence="4" id="KW-0271">Exosome</keyword>
<evidence type="ECO:0000256" key="4">
    <source>
        <dbReference type="ARBA" id="ARBA00022835"/>
    </source>
</evidence>
<accession>A0AAX4JPG4</accession>
<dbReference type="Proteomes" id="UP001355207">
    <property type="component" value="Chromosome 2"/>
</dbReference>
<dbReference type="GO" id="GO:0006364">
    <property type="term" value="P:rRNA processing"/>
    <property type="evidence" value="ECO:0007669"/>
    <property type="project" value="UniProtKB-KW"/>
</dbReference>
<dbReference type="GO" id="GO:0016075">
    <property type="term" value="P:rRNA catabolic process"/>
    <property type="evidence" value="ECO:0007669"/>
    <property type="project" value="TreeGrafter"/>
</dbReference>
<dbReference type="GO" id="GO:0071028">
    <property type="term" value="P:nuclear mRNA surveillance"/>
    <property type="evidence" value="ECO:0007669"/>
    <property type="project" value="TreeGrafter"/>
</dbReference>
<sequence length="335" mass="37032">MSNAGPSRRYDGRKPHEMRPLQIEIGELDRADGSGRFGFGSTAALASCSGPLEVRLNKELPTKATLEISHRPLQGVGATPSRALITTLESIFPSSLSLNSHPRSLIQIIVQSLSSSNTSFNGNTSNSHGYGNESIPSIYIDTNPDDVENVEKNVWPQSQSQLQSQSDVNSGRENEIFSPSTSYTYSSRAASINATTLSTLDSGSIAILNIPIAISISNIIVNNGEKNTQLIIDPTNEEESKSKARFGFAWSFGKNISLNQQHQQQQQQEDVKMEVDNQQQEQEDQEMELVWVESEGKFNKETFSDALELSKIACKQILDEIRTRLGEKIESRRLL</sequence>
<dbReference type="Pfam" id="PF01138">
    <property type="entry name" value="RNase_PH"/>
    <property type="match status" value="1"/>
</dbReference>
<comment type="similarity">
    <text evidence="2">Belongs to the RNase PH family.</text>
</comment>
<dbReference type="GO" id="GO:0034475">
    <property type="term" value="P:U4 snRNA 3'-end processing"/>
    <property type="evidence" value="ECO:0007669"/>
    <property type="project" value="TreeGrafter"/>
</dbReference>
<evidence type="ECO:0000259" key="7">
    <source>
        <dbReference type="Pfam" id="PF01138"/>
    </source>
</evidence>
<dbReference type="InterPro" id="IPR050080">
    <property type="entry name" value="RNase_PH"/>
</dbReference>
<dbReference type="SUPFAM" id="SSF55666">
    <property type="entry name" value="Ribonuclease PH domain 2-like"/>
    <property type="match status" value="1"/>
</dbReference>
<dbReference type="PANTHER" id="PTHR11953">
    <property type="entry name" value="EXOSOME COMPLEX COMPONENT"/>
    <property type="match status" value="1"/>
</dbReference>
<dbReference type="GeneID" id="91092841"/>
<evidence type="ECO:0000313" key="9">
    <source>
        <dbReference type="Proteomes" id="UP001355207"/>
    </source>
</evidence>
<evidence type="ECO:0000313" key="8">
    <source>
        <dbReference type="EMBL" id="WWC87281.1"/>
    </source>
</evidence>
<gene>
    <name evidence="8" type="ORF">L201_002169</name>
</gene>
<dbReference type="GO" id="GO:0000176">
    <property type="term" value="C:nuclear exosome (RNase complex)"/>
    <property type="evidence" value="ECO:0007669"/>
    <property type="project" value="UniProtKB-ARBA"/>
</dbReference>
<dbReference type="GO" id="GO:0071051">
    <property type="term" value="P:poly(A)-dependent snoRNA 3'-end processing"/>
    <property type="evidence" value="ECO:0007669"/>
    <property type="project" value="TreeGrafter"/>
</dbReference>
<dbReference type="RefSeq" id="XP_066074044.1">
    <property type="nucleotide sequence ID" value="XM_066217947.1"/>
</dbReference>
<dbReference type="SUPFAM" id="SSF54211">
    <property type="entry name" value="Ribosomal protein S5 domain 2-like"/>
    <property type="match status" value="1"/>
</dbReference>
<dbReference type="InterPro" id="IPR036345">
    <property type="entry name" value="ExoRNase_PH_dom2_sf"/>
</dbReference>
<dbReference type="GO" id="GO:0003723">
    <property type="term" value="F:RNA binding"/>
    <property type="evidence" value="ECO:0007669"/>
    <property type="project" value="TreeGrafter"/>
</dbReference>
<proteinExistence type="inferred from homology"/>
<dbReference type="PANTHER" id="PTHR11953:SF1">
    <property type="entry name" value="EXOSOME COMPLEX COMPONENT RRP46"/>
    <property type="match status" value="1"/>
</dbReference>
<dbReference type="AlphaFoldDB" id="A0AAX4JPG4"/>
<dbReference type="InterPro" id="IPR001247">
    <property type="entry name" value="ExoRNase_PH_dom1"/>
</dbReference>
<dbReference type="GO" id="GO:0005730">
    <property type="term" value="C:nucleolus"/>
    <property type="evidence" value="ECO:0007669"/>
    <property type="project" value="TreeGrafter"/>
</dbReference>
<keyword evidence="9" id="KW-1185">Reference proteome</keyword>
<name>A0AAX4JPG4_9TREE</name>
<dbReference type="InterPro" id="IPR020568">
    <property type="entry name" value="Ribosomal_Su5_D2-typ_SF"/>
</dbReference>
<feature type="domain" description="Exoribonuclease phosphorolytic" evidence="7">
    <location>
        <begin position="17"/>
        <end position="203"/>
    </location>
</feature>
<evidence type="ECO:0000256" key="1">
    <source>
        <dbReference type="ARBA" id="ARBA00004123"/>
    </source>
</evidence>
<evidence type="ECO:0000256" key="3">
    <source>
        <dbReference type="ARBA" id="ARBA00022552"/>
    </source>
</evidence>
<reference evidence="8 9" key="1">
    <citation type="submission" date="2024-01" db="EMBL/GenBank/DDBJ databases">
        <title>Comparative genomics of Cryptococcus and Kwoniella reveals pathogenesis evolution and contrasting modes of karyotype evolution via chromosome fusion or intercentromeric recombination.</title>
        <authorList>
            <person name="Coelho M.A."/>
            <person name="David-Palma M."/>
            <person name="Shea T."/>
            <person name="Bowers K."/>
            <person name="McGinley-Smith S."/>
            <person name="Mohammad A.W."/>
            <person name="Gnirke A."/>
            <person name="Yurkov A.M."/>
            <person name="Nowrousian M."/>
            <person name="Sun S."/>
            <person name="Cuomo C.A."/>
            <person name="Heitman J."/>
        </authorList>
    </citation>
    <scope>NUCLEOTIDE SEQUENCE [LARGE SCALE GENOMIC DNA]</scope>
    <source>
        <strain evidence="8 9">CBS 6074</strain>
    </source>
</reference>
<evidence type="ECO:0000256" key="6">
    <source>
        <dbReference type="SAM" id="Coils"/>
    </source>
</evidence>
<feature type="coiled-coil region" evidence="6">
    <location>
        <begin position="261"/>
        <end position="288"/>
    </location>
</feature>
<dbReference type="EMBL" id="CP144099">
    <property type="protein sequence ID" value="WWC87281.1"/>
    <property type="molecule type" value="Genomic_DNA"/>
</dbReference>
<dbReference type="GO" id="GO:0000177">
    <property type="term" value="C:cytoplasmic exosome (RNase complex)"/>
    <property type="evidence" value="ECO:0007669"/>
    <property type="project" value="TreeGrafter"/>
</dbReference>
<dbReference type="Gene3D" id="3.30.230.70">
    <property type="entry name" value="GHMP Kinase, N-terminal domain"/>
    <property type="match status" value="1"/>
</dbReference>
<dbReference type="InterPro" id="IPR027408">
    <property type="entry name" value="PNPase/RNase_PH_dom_sf"/>
</dbReference>
<protein>
    <recommendedName>
        <fullName evidence="7">Exoribonuclease phosphorolytic domain-containing protein</fullName>
    </recommendedName>
</protein>
<keyword evidence="5" id="KW-0539">Nucleus</keyword>
<organism evidence="8 9">
    <name type="scientific">Kwoniella dendrophila CBS 6074</name>
    <dbReference type="NCBI Taxonomy" id="1295534"/>
    <lineage>
        <taxon>Eukaryota</taxon>
        <taxon>Fungi</taxon>
        <taxon>Dikarya</taxon>
        <taxon>Basidiomycota</taxon>
        <taxon>Agaricomycotina</taxon>
        <taxon>Tremellomycetes</taxon>
        <taxon>Tremellales</taxon>
        <taxon>Cryptococcaceae</taxon>
        <taxon>Kwoniella</taxon>
    </lineage>
</organism>
<evidence type="ECO:0000256" key="2">
    <source>
        <dbReference type="ARBA" id="ARBA00006678"/>
    </source>
</evidence>
<keyword evidence="3" id="KW-0698">rRNA processing</keyword>
<keyword evidence="6" id="KW-0175">Coiled coil</keyword>